<organism evidence="5 6">
    <name type="scientific">Candida maltosa (strain Xu316)</name>
    <name type="common">Yeast</name>
    <dbReference type="NCBI Taxonomy" id="1245528"/>
    <lineage>
        <taxon>Eukaryota</taxon>
        <taxon>Fungi</taxon>
        <taxon>Dikarya</taxon>
        <taxon>Ascomycota</taxon>
        <taxon>Saccharomycotina</taxon>
        <taxon>Pichiomycetes</taxon>
        <taxon>Debaryomycetaceae</taxon>
        <taxon>Candida/Lodderomyces clade</taxon>
        <taxon>Candida</taxon>
    </lineage>
</organism>
<accession>M3J3G3</accession>
<feature type="compositionally biased region" description="Low complexity" evidence="2">
    <location>
        <begin position="348"/>
        <end position="383"/>
    </location>
</feature>
<feature type="region of interest" description="Disordered" evidence="2">
    <location>
        <begin position="315"/>
        <end position="389"/>
    </location>
</feature>
<evidence type="ECO:0000259" key="4">
    <source>
        <dbReference type="PROSITE" id="PS51140"/>
    </source>
</evidence>
<dbReference type="PANTHER" id="PTHR46535">
    <property type="entry name" value="NEDD4-BINDING PROTEIN 2"/>
    <property type="match status" value="1"/>
</dbReference>
<evidence type="ECO:0000256" key="2">
    <source>
        <dbReference type="SAM" id="MobiDB-lite"/>
    </source>
</evidence>
<gene>
    <name evidence="5" type="ORF">G210_3315</name>
</gene>
<feature type="domain" description="CUE" evidence="4">
    <location>
        <begin position="472"/>
        <end position="515"/>
    </location>
</feature>
<dbReference type="GO" id="GO:0005634">
    <property type="term" value="C:nucleus"/>
    <property type="evidence" value="ECO:0007669"/>
    <property type="project" value="TreeGrafter"/>
</dbReference>
<dbReference type="PANTHER" id="PTHR46535:SF1">
    <property type="entry name" value="NEDD4-BINDING PROTEIN 2"/>
    <property type="match status" value="1"/>
</dbReference>
<dbReference type="InterPro" id="IPR009060">
    <property type="entry name" value="UBA-like_sf"/>
</dbReference>
<feature type="region of interest" description="Disordered" evidence="2">
    <location>
        <begin position="256"/>
        <end position="284"/>
    </location>
</feature>
<dbReference type="PROSITE" id="PS50828">
    <property type="entry name" value="SMR"/>
    <property type="match status" value="1"/>
</dbReference>
<dbReference type="GO" id="GO:0004519">
    <property type="term" value="F:endonuclease activity"/>
    <property type="evidence" value="ECO:0007669"/>
    <property type="project" value="TreeGrafter"/>
</dbReference>
<dbReference type="SMART" id="SM00463">
    <property type="entry name" value="SMR"/>
    <property type="match status" value="1"/>
</dbReference>
<dbReference type="Proteomes" id="UP000011777">
    <property type="component" value="Unassembled WGS sequence"/>
</dbReference>
<dbReference type="InterPro" id="IPR036063">
    <property type="entry name" value="Smr_dom_sf"/>
</dbReference>
<dbReference type="EMBL" id="AOGT01002008">
    <property type="protein sequence ID" value="EMG46438.1"/>
    <property type="molecule type" value="Genomic_DNA"/>
</dbReference>
<keyword evidence="1" id="KW-0833">Ubl conjugation pathway</keyword>
<sequence>MSIDYDRIISTAPSLPPPPENDSKTTITTIKPKLSFTYPLDKLHEYKPPKQRIPNNPIQYSDLPDYITLKDKYPDLYRSYYNHRDPNLIGHVRIDNGQLMVSNRETLIHVQQTLRRIDMSKITMRGKFKVDDVIVCYLSAIVNKSCVEVVKMLGRFSPIDVIHKVKGEKGIDLDRLVRYDEGLRLMALCMHGRWREKNSWYNTILNTKCVLEDVNGGENDADSEELRFNRIMEELENDMIKFNLTKGSSKLVADALQKQTKSKTKPQSKSKSISPTPEPVLRYSNNDFFRPQELEIRKLKYPIYMSISEDLLSDSSDDELNTMENSCSDTDSDSESESETDDIHSIYQSQNQSQTQNQFELLTSSSSSALSRSSRPDSSPETSLDQDFGMTEQEYSEFVYDEMDSDPNFIDLVEMLTDLFPTYAKTDLKFRLKLADNVEELMEELFIETESQDLLEQQRQEELTIESTSEPVYSDSVYQLREMFPNVQIGTIDKKLRENNNDLDETIRILLNLPSTEFSSVKQNKFTINEWNQISNLVTKVRKFLGVNDDTFVVDNNDIVHYVRKSGCNYYDALTGIIMNCQPMVLQTVRQKGGRVQRGNKRVGPNRTTTKLVKSNYRYSPISKEAKELWEIAASNQQVKNANKNLLTKALEFFQGNVFKVIELVSELSSNQQSSYIKPTIKFVPKVENDPYILVKTKFTNYANKRSSKAVLGGSPLEQNRFYQFIDSGEVDLHGFKLTEAIRLTRLVLQHWWDEELKNRELNGHFDKYGDKASIGPVGIITGRGIHSAGGIPILKRYVKDYLQTHSYIFNEQIGRFEVTGKRRR</sequence>
<evidence type="ECO:0008006" key="7">
    <source>
        <dbReference type="Google" id="ProtNLM"/>
    </source>
</evidence>
<feature type="compositionally biased region" description="Acidic residues" evidence="2">
    <location>
        <begin position="330"/>
        <end position="340"/>
    </location>
</feature>
<dbReference type="SUPFAM" id="SSF160443">
    <property type="entry name" value="SMR domain-like"/>
    <property type="match status" value="1"/>
</dbReference>
<protein>
    <recommendedName>
        <fullName evidence="7">Smr domain-containing protein</fullName>
    </recommendedName>
</protein>
<reference evidence="5 6" key="1">
    <citation type="submission" date="2013-02" db="EMBL/GenBank/DDBJ databases">
        <title>Genome sequence of Candida maltosa Xu316, a potential industrial strain for xylitol and ethanol production.</title>
        <authorList>
            <person name="Yu J."/>
            <person name="Wang Q."/>
            <person name="Geng X."/>
            <person name="Bao W."/>
            <person name="He P."/>
            <person name="Cai J."/>
        </authorList>
    </citation>
    <scope>NUCLEOTIDE SEQUENCE [LARGE SCALE GENOMIC DNA]</scope>
    <source>
        <strain evidence="6">Xu316</strain>
    </source>
</reference>
<dbReference type="InterPro" id="IPR003892">
    <property type="entry name" value="CUE"/>
</dbReference>
<evidence type="ECO:0000259" key="3">
    <source>
        <dbReference type="PROSITE" id="PS50828"/>
    </source>
</evidence>
<evidence type="ECO:0000313" key="5">
    <source>
        <dbReference type="EMBL" id="EMG46438.1"/>
    </source>
</evidence>
<dbReference type="GO" id="GO:0043130">
    <property type="term" value="F:ubiquitin binding"/>
    <property type="evidence" value="ECO:0007669"/>
    <property type="project" value="InterPro"/>
</dbReference>
<dbReference type="PROSITE" id="PS51140">
    <property type="entry name" value="CUE"/>
    <property type="match status" value="1"/>
</dbReference>
<comment type="caution">
    <text evidence="5">The sequence shown here is derived from an EMBL/GenBank/DDBJ whole genome shotgun (WGS) entry which is preliminary data.</text>
</comment>
<dbReference type="Pfam" id="PF02845">
    <property type="entry name" value="CUE"/>
    <property type="match status" value="1"/>
</dbReference>
<dbReference type="InterPro" id="IPR002625">
    <property type="entry name" value="Smr_dom"/>
</dbReference>
<dbReference type="SUPFAM" id="SSF46934">
    <property type="entry name" value="UBA-like"/>
    <property type="match status" value="1"/>
</dbReference>
<feature type="region of interest" description="Disordered" evidence="2">
    <location>
        <begin position="1"/>
        <end position="25"/>
    </location>
</feature>
<dbReference type="CDD" id="cd14279">
    <property type="entry name" value="CUE"/>
    <property type="match status" value="1"/>
</dbReference>
<feature type="domain" description="Smr" evidence="3">
    <location>
        <begin position="731"/>
        <end position="825"/>
    </location>
</feature>
<dbReference type="Gene3D" id="3.30.1370.110">
    <property type="match status" value="1"/>
</dbReference>
<dbReference type="AlphaFoldDB" id="M3J3G3"/>
<dbReference type="HOGENOM" id="CLU_327047_0_0_1"/>
<keyword evidence="6" id="KW-1185">Reference proteome</keyword>
<name>M3J3G3_CANMX</name>
<dbReference type="OrthoDB" id="4080456at2759"/>
<dbReference type="InterPro" id="IPR052772">
    <property type="entry name" value="Endo/PolyKinase_Domain-Protein"/>
</dbReference>
<dbReference type="OMA" id="FVYDEMD"/>
<dbReference type="Gene3D" id="1.10.8.10">
    <property type="entry name" value="DNA helicase RuvA subunit, C-terminal domain"/>
    <property type="match status" value="1"/>
</dbReference>
<dbReference type="STRING" id="1245528.M3J3G3"/>
<evidence type="ECO:0000256" key="1">
    <source>
        <dbReference type="ARBA" id="ARBA00022786"/>
    </source>
</evidence>
<proteinExistence type="predicted"/>
<dbReference type="eggNOG" id="KOG2401">
    <property type="taxonomic scope" value="Eukaryota"/>
</dbReference>
<evidence type="ECO:0000313" key="6">
    <source>
        <dbReference type="Proteomes" id="UP000011777"/>
    </source>
</evidence>